<reference evidence="1" key="1">
    <citation type="journal article" date="2014" name="Genome Announc.">
        <title>Draft Genome Sequences of Marine Flavobacterium Nonlabens Strains NR17, NR24, NR27, NR32, NR33, and Ara13.</title>
        <authorList>
            <person name="Nakanishi M."/>
            <person name="Meirelles P."/>
            <person name="Suzuki R."/>
            <person name="Takatani N."/>
            <person name="Mino S."/>
            <person name="Suda W."/>
            <person name="Oshima K."/>
            <person name="Hattori M."/>
            <person name="Ohkuma M."/>
            <person name="Hosokawa M."/>
            <person name="Miyashita K."/>
            <person name="Thompson F.L."/>
            <person name="Niwa A."/>
            <person name="Sawabe T."/>
            <person name="Sawabe T."/>
        </authorList>
    </citation>
    <scope>NUCLEOTIDE SEQUENCE [LARGE SCALE GENOMIC DNA]</scope>
    <source>
        <strain evidence="1">JCM 19294</strain>
    </source>
</reference>
<organism evidence="1 2">
    <name type="scientific">Nonlabens tegetincola</name>
    <dbReference type="NCBI Taxonomy" id="323273"/>
    <lineage>
        <taxon>Bacteria</taxon>
        <taxon>Pseudomonadati</taxon>
        <taxon>Bacteroidota</taxon>
        <taxon>Flavobacteriia</taxon>
        <taxon>Flavobacteriales</taxon>
        <taxon>Flavobacteriaceae</taxon>
        <taxon>Nonlabens</taxon>
    </lineage>
</organism>
<keyword evidence="2" id="KW-1185">Reference proteome</keyword>
<protein>
    <submittedName>
        <fullName evidence="1">Uncharacterized protein</fullName>
    </submittedName>
</protein>
<proteinExistence type="predicted"/>
<evidence type="ECO:0000313" key="1">
    <source>
        <dbReference type="EMBL" id="GAK97224.1"/>
    </source>
</evidence>
<sequence length="336" mass="38837">MKHRTYYLLTLFIVLVSTLKAQDQIVKDWYRAPLNPLTPLEELHSIAQGPIKGNILKINENWYDTTGFSLKSNVLDNLETAKKYNGRYLIKNDKGQIIESKEFNSGKENSTTFTYNEQGLLIERNYQTDGKVKTYFYDTDNRLIKDVFTSSTFTYTSVYTYSNKGKSLVINEVSTNKDGVVVNEYNYTYRDGLLRQREEVGQGSTSYTYEFDSNYNWITQYKEGQVINSKRDLFYHDQLQEPRVYKAIVQKGTYSPSLVVTVNDMKLQTHKGKNVHYAFDPSSNRYLKIPVSSSEINAANLGKTYDVLELPIGNNLLTIPSNYGKPHIYLRGVRMY</sequence>
<comment type="caution">
    <text evidence="1">The sequence shown here is derived from an EMBL/GenBank/DDBJ whole genome shotgun (WGS) entry which is preliminary data.</text>
</comment>
<dbReference type="eggNOG" id="COG3209">
    <property type="taxonomic scope" value="Bacteria"/>
</dbReference>
<dbReference type="RefSeq" id="WP_042278789.1">
    <property type="nucleotide sequence ID" value="NZ_BBML01000005.1"/>
</dbReference>
<dbReference type="EMBL" id="BBML01000005">
    <property type="protein sequence ID" value="GAK97224.1"/>
    <property type="molecule type" value="Genomic_DNA"/>
</dbReference>
<name>A0A090Q2B4_9FLAO</name>
<dbReference type="Proteomes" id="UP000029221">
    <property type="component" value="Unassembled WGS sequence"/>
</dbReference>
<accession>A0A090Q2B4</accession>
<evidence type="ECO:0000313" key="2">
    <source>
        <dbReference type="Proteomes" id="UP000029221"/>
    </source>
</evidence>
<dbReference type="STRING" id="319236.BST91_01415"/>
<gene>
    <name evidence="1" type="ORF">JCM19294_1270</name>
</gene>
<dbReference type="AlphaFoldDB" id="A0A090Q2B4"/>